<name>A0A840G469_RHOTE</name>
<gene>
    <name evidence="2" type="ORF">GGD90_000470</name>
</gene>
<dbReference type="AlphaFoldDB" id="A0A840G469"/>
<feature type="compositionally biased region" description="Basic and acidic residues" evidence="1">
    <location>
        <begin position="1"/>
        <end position="13"/>
    </location>
</feature>
<dbReference type="OrthoDB" id="9813903at2"/>
<reference evidence="2 3" key="1">
    <citation type="submission" date="2020-08" db="EMBL/GenBank/DDBJ databases">
        <title>Genome sequencing of Purple Non-Sulfur Bacteria from various extreme environments.</title>
        <authorList>
            <person name="Mayer M."/>
        </authorList>
    </citation>
    <scope>NUCLEOTIDE SEQUENCE [LARGE SCALE GENOMIC DNA]</scope>
    <source>
        <strain evidence="2 3">2761</strain>
    </source>
</reference>
<proteinExistence type="predicted"/>
<comment type="caution">
    <text evidence="2">The sequence shown here is derived from an EMBL/GenBank/DDBJ whole genome shotgun (WGS) entry which is preliminary data.</text>
</comment>
<dbReference type="EMBL" id="JACIGE010000001">
    <property type="protein sequence ID" value="MBB4246121.1"/>
    <property type="molecule type" value="Genomic_DNA"/>
</dbReference>
<evidence type="ECO:0000313" key="2">
    <source>
        <dbReference type="EMBL" id="MBB4246121.1"/>
    </source>
</evidence>
<dbReference type="Proteomes" id="UP000587070">
    <property type="component" value="Unassembled WGS sequence"/>
</dbReference>
<sequence length="91" mass="10134">MVADSAKRRERDHAVRRRTTQSAAPAIGYSSLAWLTRFRRNEIRIERSFADGIGSNPDDHAIACPRAQGFLFSAALPPATLAERVLSRRQA</sequence>
<dbReference type="InterPro" id="IPR035919">
    <property type="entry name" value="EAL_sf"/>
</dbReference>
<evidence type="ECO:0000313" key="3">
    <source>
        <dbReference type="Proteomes" id="UP000587070"/>
    </source>
</evidence>
<dbReference type="SUPFAM" id="SSF141868">
    <property type="entry name" value="EAL domain-like"/>
    <property type="match status" value="1"/>
</dbReference>
<feature type="region of interest" description="Disordered" evidence="1">
    <location>
        <begin position="1"/>
        <end position="22"/>
    </location>
</feature>
<organism evidence="2 3">
    <name type="scientific">Rhodocyclus tenuis</name>
    <name type="common">Rhodospirillum tenue</name>
    <dbReference type="NCBI Taxonomy" id="1066"/>
    <lineage>
        <taxon>Bacteria</taxon>
        <taxon>Pseudomonadati</taxon>
        <taxon>Pseudomonadota</taxon>
        <taxon>Betaproteobacteria</taxon>
        <taxon>Rhodocyclales</taxon>
        <taxon>Rhodocyclaceae</taxon>
        <taxon>Rhodocyclus</taxon>
    </lineage>
</organism>
<protein>
    <submittedName>
        <fullName evidence="2">EAL domain-containing protein (Putative c-di-GMP-specific phosphodiesterase class I)</fullName>
    </submittedName>
</protein>
<dbReference type="RefSeq" id="WP_153114898.1">
    <property type="nucleotide sequence ID" value="NZ_JACIGE010000001.1"/>
</dbReference>
<accession>A0A840G469</accession>
<evidence type="ECO:0000256" key="1">
    <source>
        <dbReference type="SAM" id="MobiDB-lite"/>
    </source>
</evidence>
<keyword evidence="3" id="KW-1185">Reference proteome</keyword>